<sequence>MSETLAHHQAIYYGDLQQQLFLGCKEVEVQRRHLGRCDGTIGTGMVIHTPVYVPVYLLSVAEHSRRRTEPMDMLGGMVGLLGRVSFVEEVLARQWAGC</sequence>
<dbReference type="EMBL" id="ML120363">
    <property type="protein sequence ID" value="RPB03396.1"/>
    <property type="molecule type" value="Genomic_DNA"/>
</dbReference>
<keyword evidence="2" id="KW-1185">Reference proteome</keyword>
<proteinExistence type="predicted"/>
<name>A0A3N4JYE9_9PEZI</name>
<gene>
    <name evidence="1" type="ORF">L873DRAFT_1801058</name>
</gene>
<accession>A0A3N4JYE9</accession>
<protein>
    <submittedName>
        <fullName evidence="1">Uncharacterized protein</fullName>
    </submittedName>
</protein>
<evidence type="ECO:0000313" key="1">
    <source>
        <dbReference type="EMBL" id="RPB03396.1"/>
    </source>
</evidence>
<evidence type="ECO:0000313" key="2">
    <source>
        <dbReference type="Proteomes" id="UP000276215"/>
    </source>
</evidence>
<reference evidence="1 2" key="1">
    <citation type="journal article" date="2018" name="Nat. Ecol. Evol.">
        <title>Pezizomycetes genomes reveal the molecular basis of ectomycorrhizal truffle lifestyle.</title>
        <authorList>
            <person name="Murat C."/>
            <person name="Payen T."/>
            <person name="Noel B."/>
            <person name="Kuo A."/>
            <person name="Morin E."/>
            <person name="Chen J."/>
            <person name="Kohler A."/>
            <person name="Krizsan K."/>
            <person name="Balestrini R."/>
            <person name="Da Silva C."/>
            <person name="Montanini B."/>
            <person name="Hainaut M."/>
            <person name="Levati E."/>
            <person name="Barry K.W."/>
            <person name="Belfiori B."/>
            <person name="Cichocki N."/>
            <person name="Clum A."/>
            <person name="Dockter R.B."/>
            <person name="Fauchery L."/>
            <person name="Guy J."/>
            <person name="Iotti M."/>
            <person name="Le Tacon F."/>
            <person name="Lindquist E.A."/>
            <person name="Lipzen A."/>
            <person name="Malagnac F."/>
            <person name="Mello A."/>
            <person name="Molinier V."/>
            <person name="Miyauchi S."/>
            <person name="Poulain J."/>
            <person name="Riccioni C."/>
            <person name="Rubini A."/>
            <person name="Sitrit Y."/>
            <person name="Splivallo R."/>
            <person name="Traeger S."/>
            <person name="Wang M."/>
            <person name="Zifcakova L."/>
            <person name="Wipf D."/>
            <person name="Zambonelli A."/>
            <person name="Paolocci F."/>
            <person name="Nowrousian M."/>
            <person name="Ottonello S."/>
            <person name="Baldrian P."/>
            <person name="Spatafora J.W."/>
            <person name="Henrissat B."/>
            <person name="Nagy L.G."/>
            <person name="Aury J.M."/>
            <person name="Wincker P."/>
            <person name="Grigoriev I.V."/>
            <person name="Bonfante P."/>
            <person name="Martin F.M."/>
        </authorList>
    </citation>
    <scope>NUCLEOTIDE SEQUENCE [LARGE SCALE GENOMIC DNA]</scope>
    <source>
        <strain evidence="1 2">120613-1</strain>
    </source>
</reference>
<dbReference type="Proteomes" id="UP000276215">
    <property type="component" value="Unassembled WGS sequence"/>
</dbReference>
<organism evidence="1 2">
    <name type="scientific">Choiromyces venosus 120613-1</name>
    <dbReference type="NCBI Taxonomy" id="1336337"/>
    <lineage>
        <taxon>Eukaryota</taxon>
        <taxon>Fungi</taxon>
        <taxon>Dikarya</taxon>
        <taxon>Ascomycota</taxon>
        <taxon>Pezizomycotina</taxon>
        <taxon>Pezizomycetes</taxon>
        <taxon>Pezizales</taxon>
        <taxon>Tuberaceae</taxon>
        <taxon>Choiromyces</taxon>
    </lineage>
</organism>
<dbReference type="AlphaFoldDB" id="A0A3N4JYE9"/>